<feature type="compositionally biased region" description="Low complexity" evidence="4">
    <location>
        <begin position="136"/>
        <end position="146"/>
    </location>
</feature>
<reference evidence="7" key="3">
    <citation type="submission" date="2025-09" db="UniProtKB">
        <authorList>
            <consortium name="Ensembl"/>
        </authorList>
    </citation>
    <scope>IDENTIFICATION</scope>
</reference>
<dbReference type="SUPFAM" id="SSF47769">
    <property type="entry name" value="SAM/Pointed domain"/>
    <property type="match status" value="1"/>
</dbReference>
<dbReference type="Pfam" id="PF00620">
    <property type="entry name" value="RhoGAP"/>
    <property type="match status" value="1"/>
</dbReference>
<feature type="compositionally biased region" description="Low complexity" evidence="4">
    <location>
        <begin position="457"/>
        <end position="471"/>
    </location>
</feature>
<evidence type="ECO:0000313" key="8">
    <source>
        <dbReference type="Proteomes" id="UP000028760"/>
    </source>
</evidence>
<dbReference type="GO" id="GO:0035023">
    <property type="term" value="P:regulation of Rho protein signal transduction"/>
    <property type="evidence" value="ECO:0007669"/>
    <property type="project" value="TreeGrafter"/>
</dbReference>
<dbReference type="Gene3D" id="1.10.555.10">
    <property type="entry name" value="Rho GTPase activation protein"/>
    <property type="match status" value="1"/>
</dbReference>
<organism evidence="7 8">
    <name type="scientific">Poecilia formosa</name>
    <name type="common">Amazon molly</name>
    <name type="synonym">Limia formosa</name>
    <dbReference type="NCBI Taxonomy" id="48698"/>
    <lineage>
        <taxon>Eukaryota</taxon>
        <taxon>Metazoa</taxon>
        <taxon>Chordata</taxon>
        <taxon>Craniata</taxon>
        <taxon>Vertebrata</taxon>
        <taxon>Euteleostomi</taxon>
        <taxon>Actinopterygii</taxon>
        <taxon>Neopterygii</taxon>
        <taxon>Teleostei</taxon>
        <taxon>Neoteleostei</taxon>
        <taxon>Acanthomorphata</taxon>
        <taxon>Ovalentaria</taxon>
        <taxon>Atherinomorphae</taxon>
        <taxon>Cyprinodontiformes</taxon>
        <taxon>Poeciliidae</taxon>
        <taxon>Poeciliinae</taxon>
        <taxon>Poecilia</taxon>
    </lineage>
</organism>
<feature type="compositionally biased region" description="Low complexity" evidence="4">
    <location>
        <begin position="156"/>
        <end position="168"/>
    </location>
</feature>
<dbReference type="InterPro" id="IPR013761">
    <property type="entry name" value="SAM/pointed_sf"/>
</dbReference>
<feature type="compositionally biased region" description="Low complexity" evidence="4">
    <location>
        <begin position="369"/>
        <end position="391"/>
    </location>
</feature>
<feature type="region of interest" description="Disordered" evidence="4">
    <location>
        <begin position="452"/>
        <end position="478"/>
    </location>
</feature>
<dbReference type="SUPFAM" id="SSF48350">
    <property type="entry name" value="GTPase activation domain, GAP"/>
    <property type="match status" value="1"/>
</dbReference>
<evidence type="ECO:0000256" key="3">
    <source>
        <dbReference type="ARBA" id="ARBA00022553"/>
    </source>
</evidence>
<dbReference type="OMA" id="HWRRINS"/>
<dbReference type="PANTHER" id="PTHR12659:SF4">
    <property type="entry name" value="RHO-GAP DOMAIN-CONTAINING PROTEIN"/>
    <property type="match status" value="1"/>
</dbReference>
<dbReference type="EMBL" id="AYCK01010768">
    <property type="status" value="NOT_ANNOTATED_CDS"/>
    <property type="molecule type" value="Genomic_DNA"/>
</dbReference>
<dbReference type="PANTHER" id="PTHR12659">
    <property type="entry name" value="RHO-TYPE GTPASE ACTIVATING PROTEIN"/>
    <property type="match status" value="1"/>
</dbReference>
<sequence>EIEAKEACDWLRAAGFPQYVQLFKDYRFPIDTETAKEDHSFLDKDSLDSLCRRLMTLNKCIEMKLELWRSKHRGEDWDEEDHCAISPNWTYNKRTQQWRRMNSSEETPCDHQDVCSVHSSSSTDSEHHDAHRKVVSTSRSSSRCSSANRMPLLDTSYSGPPSPNGGSSTVSLEAEVCFREKPPRKKCTTLLRKMEKLRLRGAAGGHLRTCRDVSGPVLVRHRERMYRQLHILQVQPSSHSSSSPSSSHTMSSGSSSTSQSENSSTVSTPSPVTRVRANCRRSNSGVGMQRFYLQAKTDINQVFENQVNNNNSSSHERLVFQVPHGHKPGTFPTSLAHKHILSPIIDSNSVNWRTGSFHGYRARHGSRRGGSSLAGGDQSPASSSTSSGRTGTLDHRLSVYDNVPHDVQLSEGNSIMDIDSGEDVFSALDGVLERISDLQQLVVSWSENISEDDCQRGSSSSSHDSPAHGSPCPTSPNHIHLEVQLPEEEEGEEEDCYEKVTDVSEIIVNSFSNRLIINWSIQTQNRAYLTSSPGLEIRSASQILRLQKLSLLKLTALMDKYSPSSKQGWSWTVPKTLTKTKMTAEVKGRQVFGVPLLVSVQQTGEPLPPCILRALVYLRTECLDQLGLFRKPGVKSRIQYLREMIESDPDRFSFEGQSAFDVADMVKQYFRDLPEPIFTSKLCETFLHIYQYFPKDHQLVAAQAAILLLPDENREALRTLLFFLRDVAACVDENQMTPTNVAVCLAPSLFHLNTIKRECNAARSGHRKYSLGRPDQRDLSENLAATQGLSVMITEAHRLFQVLLSRNKLPEFWPGQSLIEDWSEGGDEDLEERRNCLQQRTQQLLSDAQEKSGGWENHPAPQDVELAYKKMSDGCPLWTWRGCVEVAAPQKELLHRLLREQPLWEAKLRRAAVVRALSKDTEVYRYTLQGRGHALGSQPPQEALLLRTWQADSSCGPVYLSSMSTEVPEVQADGVRVQVHCCLYLLEPTGAIRTRLTHLCRTDTRGRSPDWHRKVSGHLLVSGLLAIRDSFRTDYKETKI</sequence>
<accession>A0A096M3E1</accession>
<dbReference type="InterPro" id="IPR023393">
    <property type="entry name" value="START-like_dom_sf"/>
</dbReference>
<dbReference type="GO" id="GO:0007165">
    <property type="term" value="P:signal transduction"/>
    <property type="evidence" value="ECO:0007669"/>
    <property type="project" value="InterPro"/>
</dbReference>
<dbReference type="GO" id="GO:0005096">
    <property type="term" value="F:GTPase activator activity"/>
    <property type="evidence" value="ECO:0007669"/>
    <property type="project" value="UniProtKB-KW"/>
</dbReference>
<reference evidence="7" key="2">
    <citation type="submission" date="2025-08" db="UniProtKB">
        <authorList>
            <consortium name="Ensembl"/>
        </authorList>
    </citation>
    <scope>IDENTIFICATION</scope>
</reference>
<evidence type="ECO:0000259" key="6">
    <source>
        <dbReference type="PROSITE" id="PS50848"/>
    </source>
</evidence>
<name>A0A096M3E1_POEFO</name>
<proteinExistence type="predicted"/>
<feature type="region of interest" description="Disordered" evidence="4">
    <location>
        <begin position="234"/>
        <end position="273"/>
    </location>
</feature>
<dbReference type="SUPFAM" id="SSF55961">
    <property type="entry name" value="Bet v1-like"/>
    <property type="match status" value="1"/>
</dbReference>
<dbReference type="Pfam" id="PF01852">
    <property type="entry name" value="START"/>
    <property type="match status" value="1"/>
</dbReference>
<evidence type="ECO:0000256" key="1">
    <source>
        <dbReference type="ARBA" id="ARBA00004170"/>
    </source>
</evidence>
<dbReference type="Gene3D" id="1.10.287.2070">
    <property type="match status" value="1"/>
</dbReference>
<dbReference type="EMBL" id="AYCK01010767">
    <property type="status" value="NOT_ANNOTATED_CDS"/>
    <property type="molecule type" value="Genomic_DNA"/>
</dbReference>
<evidence type="ECO:0000259" key="5">
    <source>
        <dbReference type="PROSITE" id="PS50238"/>
    </source>
</evidence>
<dbReference type="Ensembl" id="ENSPFOT00000024309.1">
    <property type="protein sequence ID" value="ENSPFOP00000025932.1"/>
    <property type="gene ID" value="ENSPFOG00000022681.1"/>
</dbReference>
<feature type="domain" description="Rho-GAP" evidence="5">
    <location>
        <begin position="594"/>
        <end position="800"/>
    </location>
</feature>
<keyword evidence="8" id="KW-1185">Reference proteome</keyword>
<evidence type="ECO:0000313" key="7">
    <source>
        <dbReference type="Ensembl" id="ENSPFOP00000025932.1"/>
    </source>
</evidence>
<dbReference type="AlphaFoldDB" id="A0A096M3E1"/>
<dbReference type="GeneTree" id="ENSGT00950000183061"/>
<protein>
    <submittedName>
        <fullName evidence="7">Si:dkeyp-23e4.3</fullName>
    </submittedName>
</protein>
<dbReference type="Pfam" id="PF07647">
    <property type="entry name" value="SAM_2"/>
    <property type="match status" value="1"/>
</dbReference>
<dbReference type="Gene3D" id="3.30.530.20">
    <property type="match status" value="1"/>
</dbReference>
<dbReference type="PROSITE" id="PS50238">
    <property type="entry name" value="RHOGAP"/>
    <property type="match status" value="1"/>
</dbReference>
<keyword evidence="2" id="KW-0343">GTPase activation</keyword>
<keyword evidence="3" id="KW-0597">Phosphoprotein</keyword>
<dbReference type="STRING" id="48698.ENSPFOP00000025932"/>
<dbReference type="InterPro" id="IPR000198">
    <property type="entry name" value="RhoGAP_dom"/>
</dbReference>
<feature type="compositionally biased region" description="Low complexity" evidence="4">
    <location>
        <begin position="236"/>
        <end position="271"/>
    </location>
</feature>
<dbReference type="eggNOG" id="KOG2200">
    <property type="taxonomic scope" value="Eukaryota"/>
</dbReference>
<comment type="subcellular location">
    <subcellularLocation>
        <location evidence="1">Membrane</location>
        <topology evidence="1">Peripheral membrane protein</topology>
    </subcellularLocation>
</comment>
<feature type="region of interest" description="Disordered" evidence="4">
    <location>
        <begin position="102"/>
        <end position="169"/>
    </location>
</feature>
<dbReference type="GO" id="GO:0016020">
    <property type="term" value="C:membrane"/>
    <property type="evidence" value="ECO:0007669"/>
    <property type="project" value="UniProtKB-SubCell"/>
</dbReference>
<dbReference type="InterPro" id="IPR002913">
    <property type="entry name" value="START_lipid-bd_dom"/>
</dbReference>
<dbReference type="GO" id="GO:0008289">
    <property type="term" value="F:lipid binding"/>
    <property type="evidence" value="ECO:0007669"/>
    <property type="project" value="InterPro"/>
</dbReference>
<dbReference type="Proteomes" id="UP000028760">
    <property type="component" value="Unassembled WGS sequence"/>
</dbReference>
<reference evidence="8" key="1">
    <citation type="submission" date="2013-10" db="EMBL/GenBank/DDBJ databases">
        <authorList>
            <person name="Schartl M."/>
            <person name="Warren W."/>
        </authorList>
    </citation>
    <scope>NUCLEOTIDE SEQUENCE [LARGE SCALE GENOMIC DNA]</scope>
    <source>
        <strain evidence="8">female</strain>
    </source>
</reference>
<feature type="compositionally biased region" description="Low complexity" evidence="4">
    <location>
        <begin position="114"/>
        <end position="123"/>
    </location>
</feature>
<dbReference type="SMART" id="SM00234">
    <property type="entry name" value="START"/>
    <property type="match status" value="1"/>
</dbReference>
<dbReference type="InterPro" id="IPR001660">
    <property type="entry name" value="SAM"/>
</dbReference>
<feature type="region of interest" description="Disordered" evidence="4">
    <location>
        <begin position="361"/>
        <end position="393"/>
    </location>
</feature>
<evidence type="ECO:0000256" key="2">
    <source>
        <dbReference type="ARBA" id="ARBA00022468"/>
    </source>
</evidence>
<dbReference type="GO" id="GO:0030036">
    <property type="term" value="P:actin cytoskeleton organization"/>
    <property type="evidence" value="ECO:0007669"/>
    <property type="project" value="TreeGrafter"/>
</dbReference>
<dbReference type="InterPro" id="IPR008936">
    <property type="entry name" value="Rho_GTPase_activation_prot"/>
</dbReference>
<evidence type="ECO:0000256" key="4">
    <source>
        <dbReference type="SAM" id="MobiDB-lite"/>
    </source>
</evidence>
<dbReference type="SMART" id="SM00324">
    <property type="entry name" value="RhoGAP"/>
    <property type="match status" value="1"/>
</dbReference>
<feature type="domain" description="START" evidence="6">
    <location>
        <begin position="842"/>
        <end position="1015"/>
    </location>
</feature>
<dbReference type="PROSITE" id="PS50848">
    <property type="entry name" value="START"/>
    <property type="match status" value="1"/>
</dbReference>